<keyword evidence="2" id="KW-1185">Reference proteome</keyword>
<comment type="caution">
    <text evidence="1">The sequence shown here is derived from an EMBL/GenBank/DDBJ whole genome shotgun (WGS) entry which is preliminary data.</text>
</comment>
<accession>A0ABT0ESY5</accession>
<proteinExistence type="predicted"/>
<dbReference type="EMBL" id="JAKNRW010000001">
    <property type="protein sequence ID" value="MCK1788852.1"/>
    <property type="molecule type" value="Genomic_DNA"/>
</dbReference>
<reference evidence="1 2" key="1">
    <citation type="submission" date="2022-02" db="EMBL/GenBank/DDBJ databases">
        <title>Comparative genomics of the first Antarctic Pseudomonas spp. capable of biotransforming 2,4,6-Trinitrotoluene.</title>
        <authorList>
            <person name="Cabrera M.A."/>
            <person name="Marquez S.L."/>
            <person name="Perez-Donoso J.M."/>
        </authorList>
    </citation>
    <scope>NUCLEOTIDE SEQUENCE [LARGE SCALE GENOMIC DNA]</scope>
    <source>
        <strain evidence="1 2">TNT19</strain>
    </source>
</reference>
<dbReference type="Proteomes" id="UP001299876">
    <property type="component" value="Unassembled WGS sequence"/>
</dbReference>
<dbReference type="RefSeq" id="WP_247286232.1">
    <property type="nucleotide sequence ID" value="NZ_JAKNRW010000001.1"/>
</dbReference>
<name>A0ABT0ESY5_9PSED</name>
<protein>
    <submittedName>
        <fullName evidence="1">DUF2321 domain-containing protein</fullName>
    </submittedName>
</protein>
<evidence type="ECO:0000313" key="1">
    <source>
        <dbReference type="EMBL" id="MCK1788852.1"/>
    </source>
</evidence>
<sequence length="293" mass="33722">MKIFTPLPGEYVASALKRGNELLGIKSLKLEDFLIKPIPREGFGFSFGHKAEFRDYAKFEFPPFFIEQNISEEILNKHTLYPLTAALGRSRSNTIVTPTRWKKICTDCVFEDFDTHGTAYIHRRNVQFSVRLCSVHGSELIDVCPTCSVPIARHDITKFGLCSQKYKNPTYQPNSSNRLYSKFIAELLNYNGITLKRHLVDGLVHGSLIVKYRNAYIQEENLIEIIRRELGIRVKSTTYQTLSDDTFAILAFLACETAERYLDLMTNKESIDLLSTEVNSLRRYQLQRYVPSN</sequence>
<organism evidence="1 2">
    <name type="scientific">Pseudomonas violetae</name>
    <dbReference type="NCBI Taxonomy" id="2915813"/>
    <lineage>
        <taxon>Bacteria</taxon>
        <taxon>Pseudomonadati</taxon>
        <taxon>Pseudomonadota</taxon>
        <taxon>Gammaproteobacteria</taxon>
        <taxon>Pseudomonadales</taxon>
        <taxon>Pseudomonadaceae</taxon>
        <taxon>Pseudomonas</taxon>
    </lineage>
</organism>
<gene>
    <name evidence="1" type="ORF">L9059_01345</name>
</gene>
<evidence type="ECO:0000313" key="2">
    <source>
        <dbReference type="Proteomes" id="UP001299876"/>
    </source>
</evidence>